<evidence type="ECO:0000313" key="2">
    <source>
        <dbReference type="Proteomes" id="UP000269721"/>
    </source>
</evidence>
<accession>A0A4V1IRQ9</accession>
<proteinExistence type="predicted"/>
<dbReference type="EMBL" id="KZ995316">
    <property type="protein sequence ID" value="RKO90917.1"/>
    <property type="molecule type" value="Genomic_DNA"/>
</dbReference>
<dbReference type="PANTHER" id="PTHR12496">
    <property type="entry name" value="CGI-41 METHYLTRANSFERASE"/>
    <property type="match status" value="1"/>
</dbReference>
<gene>
    <name evidence="1" type="ORF">BDK51DRAFT_46230</name>
</gene>
<protein>
    <submittedName>
        <fullName evidence="1">Uncharacterized protein</fullName>
    </submittedName>
</protein>
<name>A0A4V1IRQ9_9FUNG</name>
<dbReference type="InterPro" id="IPR052220">
    <property type="entry name" value="METTL25"/>
</dbReference>
<organism evidence="1 2">
    <name type="scientific">Blyttiomyces helicus</name>
    <dbReference type="NCBI Taxonomy" id="388810"/>
    <lineage>
        <taxon>Eukaryota</taxon>
        <taxon>Fungi</taxon>
        <taxon>Fungi incertae sedis</taxon>
        <taxon>Chytridiomycota</taxon>
        <taxon>Chytridiomycota incertae sedis</taxon>
        <taxon>Chytridiomycetes</taxon>
        <taxon>Chytridiomycetes incertae sedis</taxon>
        <taxon>Blyttiomyces</taxon>
    </lineage>
</organism>
<dbReference type="Proteomes" id="UP000269721">
    <property type="component" value="Unassembled WGS sequence"/>
</dbReference>
<evidence type="ECO:0000313" key="1">
    <source>
        <dbReference type="EMBL" id="RKO90917.1"/>
    </source>
</evidence>
<dbReference type="OrthoDB" id="10258156at2759"/>
<keyword evidence="2" id="KW-1185">Reference proteome</keyword>
<dbReference type="AlphaFoldDB" id="A0A4V1IRQ9"/>
<dbReference type="PANTHER" id="PTHR12496:SF0">
    <property type="entry name" value="METHYLTRANSFERASE DOMAIN-CONTAINING PROTEIN"/>
    <property type="match status" value="1"/>
</dbReference>
<feature type="non-terminal residue" evidence="1">
    <location>
        <position position="1"/>
    </location>
</feature>
<sequence length="275" mass="28249">GYLTHRLAHHLPTTAIESSPTLVSGSQARASLLASPHHSVGAGQPHPINYLSVRVDEDGLVGVVEAVGGRCLVVGLHACGDLGGGVMVGAFGRTTLPPDSPSANTSAPASPPTPLLTKRSLSLACQTLSQASSPTVLYTGPFRARYHRALLELLLPPSPTPKSIGALPASSRDSFRAYVAAAAQKLQLPVVDDERVAAVEAEFGGGRGEWRMAFVALVRSLVGPVVESLVVADRGAAVAEWGGGGGVAVVEALFDVGVSPRNMVVVGVKGEDTYV</sequence>
<reference evidence="2" key="1">
    <citation type="journal article" date="2018" name="Nat. Microbiol.">
        <title>Leveraging single-cell genomics to expand the fungal tree of life.</title>
        <authorList>
            <person name="Ahrendt S.R."/>
            <person name="Quandt C.A."/>
            <person name="Ciobanu D."/>
            <person name="Clum A."/>
            <person name="Salamov A."/>
            <person name="Andreopoulos B."/>
            <person name="Cheng J.F."/>
            <person name="Woyke T."/>
            <person name="Pelin A."/>
            <person name="Henrissat B."/>
            <person name="Reynolds N.K."/>
            <person name="Benny G.L."/>
            <person name="Smith M.E."/>
            <person name="James T.Y."/>
            <person name="Grigoriev I.V."/>
        </authorList>
    </citation>
    <scope>NUCLEOTIDE SEQUENCE [LARGE SCALE GENOMIC DNA]</scope>
</reference>